<dbReference type="InterPro" id="IPR050492">
    <property type="entry name" value="Bact_metal-bind_prot9"/>
</dbReference>
<dbReference type="GO" id="GO:0007155">
    <property type="term" value="P:cell adhesion"/>
    <property type="evidence" value="ECO:0007669"/>
    <property type="project" value="InterPro"/>
</dbReference>
<reference evidence="4 5" key="1">
    <citation type="submission" date="2018-05" db="EMBL/GenBank/DDBJ databases">
        <title>Draft genome of Methanospirillum stamsii Pt1.</title>
        <authorList>
            <person name="Dueholm M.S."/>
            <person name="Nielsen P.H."/>
            <person name="Bakmann L.F."/>
            <person name="Otzen D.E."/>
        </authorList>
    </citation>
    <scope>NUCLEOTIDE SEQUENCE [LARGE SCALE GENOMIC DNA]</scope>
    <source>
        <strain evidence="4 5">Pt1</strain>
    </source>
</reference>
<dbReference type="EMBL" id="QGMZ01000026">
    <property type="protein sequence ID" value="PWR72471.1"/>
    <property type="molecule type" value="Genomic_DNA"/>
</dbReference>
<sequence length="328" mass="36575">MWSYRARSSLLWSICMKKFSYKLNYQKLFGKNVFAKNLLSQWSFILLVSFLLLTSGCISSTPDTRDSEDLIVACTIPPQEEFIRAIAGESNVSVLVMVPPGASPHTFEPTPSQIAELEHADLYVALGSGVEFENRWIERIHKLYPDLKVVNSSRTIPLLSGSGHGDEEKGTDPHVWMSLTNAATIVRETCDGMVEIEPGRKDLYEQNRDNYLARLNQVDDSIHDSLQDLSSRTILVYHPAFGYFCRDYNLTQMAAEEAGHEPSAQGLADLITKAKTLGITFIFAEPETSTRQAETLAKELNGTVILISPLAGNYLENMQEIAQKIAGH</sequence>
<keyword evidence="2" id="KW-0813">Transport</keyword>
<organism evidence="4 5">
    <name type="scientific">Methanospirillum stamsii</name>
    <dbReference type="NCBI Taxonomy" id="1277351"/>
    <lineage>
        <taxon>Archaea</taxon>
        <taxon>Methanobacteriati</taxon>
        <taxon>Methanobacteriota</taxon>
        <taxon>Stenosarchaea group</taxon>
        <taxon>Methanomicrobia</taxon>
        <taxon>Methanomicrobiales</taxon>
        <taxon>Methanospirillaceae</taxon>
        <taxon>Methanospirillum</taxon>
    </lineage>
</organism>
<evidence type="ECO:0000256" key="1">
    <source>
        <dbReference type="ARBA" id="ARBA00011028"/>
    </source>
</evidence>
<dbReference type="Pfam" id="PF01297">
    <property type="entry name" value="ZnuA"/>
    <property type="match status" value="1"/>
</dbReference>
<accession>A0A2V2NA18</accession>
<gene>
    <name evidence="4" type="ORF">DLD82_12095</name>
</gene>
<evidence type="ECO:0000313" key="5">
    <source>
        <dbReference type="Proteomes" id="UP000245934"/>
    </source>
</evidence>
<dbReference type="InterPro" id="IPR006127">
    <property type="entry name" value="ZnuA-like"/>
</dbReference>
<comment type="similarity">
    <text evidence="1">Belongs to the bacterial solute-binding protein 9 family.</text>
</comment>
<protein>
    <submittedName>
        <fullName evidence="4">Zinc ABC transporter substrate-binding protein</fullName>
    </submittedName>
</protein>
<dbReference type="Proteomes" id="UP000245934">
    <property type="component" value="Unassembled WGS sequence"/>
</dbReference>
<dbReference type="SUPFAM" id="SSF53807">
    <property type="entry name" value="Helical backbone' metal receptor"/>
    <property type="match status" value="1"/>
</dbReference>
<comment type="caution">
    <text evidence="4">The sequence shown here is derived from an EMBL/GenBank/DDBJ whole genome shotgun (WGS) entry which is preliminary data.</text>
</comment>
<dbReference type="AlphaFoldDB" id="A0A2V2NA18"/>
<dbReference type="PANTHER" id="PTHR42953">
    <property type="entry name" value="HIGH-AFFINITY ZINC UPTAKE SYSTEM PROTEIN ZNUA-RELATED"/>
    <property type="match status" value="1"/>
</dbReference>
<proteinExistence type="inferred from homology"/>
<keyword evidence="5" id="KW-1185">Reference proteome</keyword>
<dbReference type="PRINTS" id="PR00690">
    <property type="entry name" value="ADHESNFAMILY"/>
</dbReference>
<dbReference type="Gene3D" id="3.40.50.1980">
    <property type="entry name" value="Nitrogenase molybdenum iron protein domain"/>
    <property type="match status" value="2"/>
</dbReference>
<name>A0A2V2NA18_9EURY</name>
<evidence type="ECO:0000313" key="4">
    <source>
        <dbReference type="EMBL" id="PWR72471.1"/>
    </source>
</evidence>
<evidence type="ECO:0000256" key="3">
    <source>
        <dbReference type="ARBA" id="ARBA00022729"/>
    </source>
</evidence>
<keyword evidence="3" id="KW-0732">Signal</keyword>
<dbReference type="GO" id="GO:0046872">
    <property type="term" value="F:metal ion binding"/>
    <property type="evidence" value="ECO:0007669"/>
    <property type="project" value="InterPro"/>
</dbReference>
<dbReference type="InterPro" id="IPR006128">
    <property type="entry name" value="Lipoprotein_PsaA-like"/>
</dbReference>
<evidence type="ECO:0000256" key="2">
    <source>
        <dbReference type="ARBA" id="ARBA00022448"/>
    </source>
</evidence>
<dbReference type="GO" id="GO:0030001">
    <property type="term" value="P:metal ion transport"/>
    <property type="evidence" value="ECO:0007669"/>
    <property type="project" value="InterPro"/>
</dbReference>
<dbReference type="PANTHER" id="PTHR42953:SF3">
    <property type="entry name" value="HIGH-AFFINITY ZINC UPTAKE SYSTEM PROTEIN ZNUA"/>
    <property type="match status" value="1"/>
</dbReference>